<evidence type="ECO:0000259" key="8">
    <source>
        <dbReference type="Pfam" id="PF00884"/>
    </source>
</evidence>
<proteinExistence type="predicted"/>
<accession>A0AAW4WEW4</accession>
<comment type="caution">
    <text evidence="9">The sequence shown here is derived from an EMBL/GenBank/DDBJ whole genome shotgun (WGS) entry which is preliminary data.</text>
</comment>
<dbReference type="EMBL" id="JAJEQW010000015">
    <property type="protein sequence ID" value="MCC2243074.1"/>
    <property type="molecule type" value="Genomic_DNA"/>
</dbReference>
<protein>
    <submittedName>
        <fullName evidence="9">LTA synthase family protein</fullName>
    </submittedName>
</protein>
<dbReference type="Pfam" id="PF00884">
    <property type="entry name" value="Sulfatase"/>
    <property type="match status" value="1"/>
</dbReference>
<feature type="transmembrane region" description="Helical" evidence="7">
    <location>
        <begin position="75"/>
        <end position="97"/>
    </location>
</feature>
<keyword evidence="4 7" id="KW-0812">Transmembrane</keyword>
<evidence type="ECO:0000256" key="1">
    <source>
        <dbReference type="ARBA" id="ARBA00004651"/>
    </source>
</evidence>
<comment type="pathway">
    <text evidence="2">Cell wall biogenesis; lipoteichoic acid biosynthesis.</text>
</comment>
<reference evidence="9" key="1">
    <citation type="submission" date="2021-10" db="EMBL/GenBank/DDBJ databases">
        <title>Anaerobic single-cell dispensing facilitates the cultivation of human gut bacteria.</title>
        <authorList>
            <person name="Afrizal A."/>
        </authorList>
    </citation>
    <scope>NUCLEOTIDE SEQUENCE</scope>
    <source>
        <strain evidence="9">CLA-AA-H204</strain>
    </source>
</reference>
<feature type="transmembrane region" description="Helical" evidence="7">
    <location>
        <begin position="104"/>
        <end position="126"/>
    </location>
</feature>
<dbReference type="InterPro" id="IPR000917">
    <property type="entry name" value="Sulfatase_N"/>
</dbReference>
<feature type="domain" description="Sulfatase N-terminal" evidence="8">
    <location>
        <begin position="284"/>
        <end position="582"/>
    </location>
</feature>
<gene>
    <name evidence="9" type="ORF">LKD47_12360</name>
</gene>
<keyword evidence="3" id="KW-1003">Cell membrane</keyword>
<feature type="transmembrane region" description="Helical" evidence="7">
    <location>
        <begin position="41"/>
        <end position="63"/>
    </location>
</feature>
<evidence type="ECO:0000256" key="5">
    <source>
        <dbReference type="ARBA" id="ARBA00022989"/>
    </source>
</evidence>
<dbReference type="CDD" id="cd16015">
    <property type="entry name" value="LTA_synthase"/>
    <property type="match status" value="1"/>
</dbReference>
<dbReference type="AlphaFoldDB" id="A0AAW4WEW4"/>
<evidence type="ECO:0000256" key="3">
    <source>
        <dbReference type="ARBA" id="ARBA00022475"/>
    </source>
</evidence>
<dbReference type="InterPro" id="IPR050448">
    <property type="entry name" value="OpgB/LTA_synthase_biosynth"/>
</dbReference>
<evidence type="ECO:0000256" key="4">
    <source>
        <dbReference type="ARBA" id="ARBA00022692"/>
    </source>
</evidence>
<evidence type="ECO:0000256" key="2">
    <source>
        <dbReference type="ARBA" id="ARBA00004936"/>
    </source>
</evidence>
<evidence type="ECO:0000313" key="10">
    <source>
        <dbReference type="Proteomes" id="UP001198893"/>
    </source>
</evidence>
<dbReference type="PANTHER" id="PTHR47371:SF3">
    <property type="entry name" value="PHOSPHOGLYCEROL TRANSFERASE I"/>
    <property type="match status" value="1"/>
</dbReference>
<keyword evidence="5 7" id="KW-1133">Transmembrane helix</keyword>
<comment type="subcellular location">
    <subcellularLocation>
        <location evidence="1">Cell membrane</location>
        <topology evidence="1">Multi-pass membrane protein</topology>
    </subcellularLocation>
</comment>
<dbReference type="PANTHER" id="PTHR47371">
    <property type="entry name" value="LIPOTEICHOIC ACID SYNTHASE"/>
    <property type="match status" value="1"/>
</dbReference>
<dbReference type="SUPFAM" id="SSF53649">
    <property type="entry name" value="Alkaline phosphatase-like"/>
    <property type="match status" value="1"/>
</dbReference>
<evidence type="ECO:0000313" key="9">
    <source>
        <dbReference type="EMBL" id="MCC2243074.1"/>
    </source>
</evidence>
<dbReference type="Gene3D" id="3.40.720.10">
    <property type="entry name" value="Alkaline Phosphatase, subunit A"/>
    <property type="match status" value="1"/>
</dbReference>
<evidence type="ECO:0000256" key="6">
    <source>
        <dbReference type="ARBA" id="ARBA00023136"/>
    </source>
</evidence>
<organism evidence="9 10">
    <name type="scientific">Roseburia amylophila</name>
    <dbReference type="NCBI Taxonomy" id="2981794"/>
    <lineage>
        <taxon>Bacteria</taxon>
        <taxon>Bacillati</taxon>
        <taxon>Bacillota</taxon>
        <taxon>Clostridia</taxon>
        <taxon>Lachnospirales</taxon>
        <taxon>Lachnospiraceae</taxon>
        <taxon>Roseburia</taxon>
    </lineage>
</organism>
<feature type="transmembrane region" description="Helical" evidence="7">
    <location>
        <begin position="146"/>
        <end position="164"/>
    </location>
</feature>
<sequence length="632" mass="71766">MAVPAGYGNENGKLRKQAMQEESRKEKNFIKRIYHAEAPKWLKYAILFGYPVLLFYITAFMTYNPFVRTRWRAQILNLLLFEAFVWLLLAITGSAVIALRTETILGIALSIANYYVISFRGSPVVPWDLLSLGTAASVAGGYDYTLPPRQIALILLMLFLAFTERYAKIHISRKKILLRAGSAVISIACMAGIGWMVQDDAMVSELQLYPFLFTPTVMYERNGFAVTFLMDMQYLKVEKPEGYSVEKAKKLLEKEDGLEWTAYDQRNNFGEEFANQKETTDQLPNVIVIMDEAFSDLGVLSDEALPVNEDYMPFIHSLQQGEENTQTGYLNVSVKGGNTANTEFEFLTGDTMAFLPAGSIPYQQYITKNTPSMASYLKSLGYETYAMHPYYASGWNRDKIYPLLGFDSFYSSTDFYGSTYERGYIDDSSCVDKIIETYEKKDAGTPAFIFNVTMQNHSPYTDGYQNLQGNVTVDGTVSAQLSEYLTLVKLSDAALEKLIDYFETQDEPTVIVFFGDHQPTDAVVEPIWNLEGKSSSDLTEEENQLRYKVPYVIWANYDIDEAVNQESSANYLGAQMMEAAGIPLSDYQNYLLEQKKEMPLISTQHTEAEGSDAWLNYQTLQYYLLFDWDGEK</sequence>
<evidence type="ECO:0000256" key="7">
    <source>
        <dbReference type="SAM" id="Phobius"/>
    </source>
</evidence>
<dbReference type="RefSeq" id="WP_227710636.1">
    <property type="nucleotide sequence ID" value="NZ_JAJEQW010000015.1"/>
</dbReference>
<dbReference type="Proteomes" id="UP001198893">
    <property type="component" value="Unassembled WGS sequence"/>
</dbReference>
<dbReference type="GO" id="GO:0005886">
    <property type="term" value="C:plasma membrane"/>
    <property type="evidence" value="ECO:0007669"/>
    <property type="project" value="UniProtKB-SubCell"/>
</dbReference>
<dbReference type="InterPro" id="IPR017850">
    <property type="entry name" value="Alkaline_phosphatase_core_sf"/>
</dbReference>
<name>A0AAW4WEW4_9FIRM</name>
<feature type="transmembrane region" description="Helical" evidence="7">
    <location>
        <begin position="176"/>
        <end position="197"/>
    </location>
</feature>
<keyword evidence="6 7" id="KW-0472">Membrane</keyword>